<evidence type="ECO:0000313" key="2">
    <source>
        <dbReference type="EMBL" id="KAF6397057.1"/>
    </source>
</evidence>
<comment type="caution">
    <text evidence="2">The sequence shown here is derived from an EMBL/GenBank/DDBJ whole genome shotgun (WGS) entry which is preliminary data.</text>
</comment>
<sequence length="184" mass="19129">MEQEATVKTTAPRPAVPLAPAGGPPGPAAASRAGLSARSMAPPCSHSHPMIPRATEQEVVSTGRRGLGVKLLHKLRPRHCHRLDRNVTGTPRSSGPGPSHGIHCSCSRVNRSAVGGVFCKGWGSLSGEPESARLTPSPPPLGFCDREQREVDAALLGVTLGNAAPHPPPRQSPSVRGEEHGARA</sequence>
<reference evidence="2 3" key="1">
    <citation type="journal article" date="2020" name="Nature">
        <title>Six reference-quality genomes reveal evolution of bat adaptations.</title>
        <authorList>
            <person name="Jebb D."/>
            <person name="Huang Z."/>
            <person name="Pippel M."/>
            <person name="Hughes G.M."/>
            <person name="Lavrichenko K."/>
            <person name="Devanna P."/>
            <person name="Winkler S."/>
            <person name="Jermiin L.S."/>
            <person name="Skirmuntt E.C."/>
            <person name="Katzourakis A."/>
            <person name="Burkitt-Gray L."/>
            <person name="Ray D.A."/>
            <person name="Sullivan K.A.M."/>
            <person name="Roscito J.G."/>
            <person name="Kirilenko B.M."/>
            <person name="Davalos L.M."/>
            <person name="Corthals A.P."/>
            <person name="Power M.L."/>
            <person name="Jones G."/>
            <person name="Ransome R.D."/>
            <person name="Dechmann D.K.N."/>
            <person name="Locatelli A.G."/>
            <person name="Puechmaille S.J."/>
            <person name="Fedrigo O."/>
            <person name="Jarvis E.D."/>
            <person name="Hiller M."/>
            <person name="Vernes S.C."/>
            <person name="Myers E.W."/>
            <person name="Teeling E.C."/>
        </authorList>
    </citation>
    <scope>NUCLEOTIDE SEQUENCE [LARGE SCALE GENOMIC DNA]</scope>
    <source>
        <strain evidence="2">MRouAeg1</strain>
        <tissue evidence="2">Muscle</tissue>
    </source>
</reference>
<feature type="compositionally biased region" description="Low complexity" evidence="1">
    <location>
        <begin position="28"/>
        <end position="39"/>
    </location>
</feature>
<feature type="compositionally biased region" description="Pro residues" evidence="1">
    <location>
        <begin position="14"/>
        <end position="27"/>
    </location>
</feature>
<feature type="region of interest" description="Disordered" evidence="1">
    <location>
        <begin position="159"/>
        <end position="184"/>
    </location>
</feature>
<accession>A0A7J8BDV6</accession>
<dbReference type="EMBL" id="JACASE010000017">
    <property type="protein sequence ID" value="KAF6397057.1"/>
    <property type="molecule type" value="Genomic_DNA"/>
</dbReference>
<feature type="region of interest" description="Disordered" evidence="1">
    <location>
        <begin position="1"/>
        <end position="60"/>
    </location>
</feature>
<organism evidence="2 3">
    <name type="scientific">Rousettus aegyptiacus</name>
    <name type="common">Egyptian fruit bat</name>
    <name type="synonym">Pteropus aegyptiacus</name>
    <dbReference type="NCBI Taxonomy" id="9407"/>
    <lineage>
        <taxon>Eukaryota</taxon>
        <taxon>Metazoa</taxon>
        <taxon>Chordata</taxon>
        <taxon>Craniata</taxon>
        <taxon>Vertebrata</taxon>
        <taxon>Euteleostomi</taxon>
        <taxon>Mammalia</taxon>
        <taxon>Eutheria</taxon>
        <taxon>Laurasiatheria</taxon>
        <taxon>Chiroptera</taxon>
        <taxon>Yinpterochiroptera</taxon>
        <taxon>Pteropodoidea</taxon>
        <taxon>Pteropodidae</taxon>
        <taxon>Rousettinae</taxon>
        <taxon>Rousettus</taxon>
    </lineage>
</organism>
<protein>
    <submittedName>
        <fullName evidence="2">Uncharacterized protein</fullName>
    </submittedName>
</protein>
<dbReference type="Proteomes" id="UP000593571">
    <property type="component" value="Unassembled WGS sequence"/>
</dbReference>
<name>A0A7J8BDV6_ROUAE</name>
<gene>
    <name evidence="2" type="ORF">HJG63_009729</name>
</gene>
<dbReference type="AlphaFoldDB" id="A0A7J8BDV6"/>
<keyword evidence="3" id="KW-1185">Reference proteome</keyword>
<evidence type="ECO:0000256" key="1">
    <source>
        <dbReference type="SAM" id="MobiDB-lite"/>
    </source>
</evidence>
<evidence type="ECO:0000313" key="3">
    <source>
        <dbReference type="Proteomes" id="UP000593571"/>
    </source>
</evidence>
<proteinExistence type="predicted"/>